<dbReference type="EMBL" id="APQQ01000003">
    <property type="protein sequence ID" value="ENW21990.1"/>
    <property type="molecule type" value="Genomic_DNA"/>
</dbReference>
<proteinExistence type="predicted"/>
<gene>
    <name evidence="1" type="ORF">F927_00093</name>
</gene>
<sequence length="49" mass="5631">MARKIQKILVTSKRDTSDLNDMITFISLYDNPVNFSQHILQCGSIDNVF</sequence>
<accession>N9GR88</accession>
<comment type="caution">
    <text evidence="1">The sequence shown here is derived from an EMBL/GenBank/DDBJ whole genome shotgun (WGS) entry which is preliminary data.</text>
</comment>
<protein>
    <submittedName>
        <fullName evidence="1">Uncharacterized protein</fullName>
    </submittedName>
</protein>
<dbReference type="Proteomes" id="UP000017667">
    <property type="component" value="Unassembled WGS sequence"/>
</dbReference>
<evidence type="ECO:0000313" key="2">
    <source>
        <dbReference type="Proteomes" id="UP000017667"/>
    </source>
</evidence>
<dbReference type="AlphaFoldDB" id="N9GR88"/>
<dbReference type="HOGENOM" id="CLU_3131215_0_0_6"/>
<reference evidence="1 2" key="1">
    <citation type="submission" date="2013-02" db="EMBL/GenBank/DDBJ databases">
        <title>The Genome Sequence of Acinetobacter haemolyticus CIP 64.3.</title>
        <authorList>
            <consortium name="The Broad Institute Genome Sequencing Platform"/>
            <consortium name="The Broad Institute Genome Sequencing Center for Infectious Disease"/>
            <person name="Cerqueira G."/>
            <person name="Feldgarden M."/>
            <person name="Courvalin P."/>
            <person name="Perichon B."/>
            <person name="Grillot-Courvalin C."/>
            <person name="Clermont D."/>
            <person name="Rocha E."/>
            <person name="Yoon E.-J."/>
            <person name="Nemec A."/>
            <person name="Walker B."/>
            <person name="Young S.K."/>
            <person name="Zeng Q."/>
            <person name="Gargeya S."/>
            <person name="Fitzgerald M."/>
            <person name="Haas B."/>
            <person name="Abouelleil A."/>
            <person name="Alvarado L."/>
            <person name="Arachchi H.M."/>
            <person name="Berlin A.M."/>
            <person name="Chapman S.B."/>
            <person name="Dewar J."/>
            <person name="Goldberg J."/>
            <person name="Griggs A."/>
            <person name="Gujja S."/>
            <person name="Hansen M."/>
            <person name="Howarth C."/>
            <person name="Imamovic A."/>
            <person name="Larimer J."/>
            <person name="McCowan C."/>
            <person name="Murphy C."/>
            <person name="Neiman D."/>
            <person name="Pearson M."/>
            <person name="Priest M."/>
            <person name="Roberts A."/>
            <person name="Saif S."/>
            <person name="Shea T."/>
            <person name="Sisk P."/>
            <person name="Sykes S."/>
            <person name="Wortman J."/>
            <person name="Nusbaum C."/>
            <person name="Birren B."/>
        </authorList>
    </citation>
    <scope>NUCLEOTIDE SEQUENCE [LARGE SCALE GENOMIC DNA]</scope>
    <source>
        <strain evidence="1 2">CIP 64.3</strain>
    </source>
</reference>
<dbReference type="RefSeq" id="WP_005085365.1">
    <property type="nucleotide sequence ID" value="NZ_ASYX01000047.1"/>
</dbReference>
<dbReference type="PATRIC" id="fig|1217659.3.peg.91"/>
<name>N9GR88_ACIHA</name>
<evidence type="ECO:0000313" key="1">
    <source>
        <dbReference type="EMBL" id="ENW21990.1"/>
    </source>
</evidence>
<organism evidence="1 2">
    <name type="scientific">Acinetobacter haemolyticus CIP 64.3 = MTCC 9819</name>
    <dbReference type="NCBI Taxonomy" id="1217659"/>
    <lineage>
        <taxon>Bacteria</taxon>
        <taxon>Pseudomonadati</taxon>
        <taxon>Pseudomonadota</taxon>
        <taxon>Gammaproteobacteria</taxon>
        <taxon>Moraxellales</taxon>
        <taxon>Moraxellaceae</taxon>
        <taxon>Acinetobacter</taxon>
    </lineage>
</organism>
<keyword evidence="2" id="KW-1185">Reference proteome</keyword>